<dbReference type="GO" id="GO:0007165">
    <property type="term" value="P:signal transduction"/>
    <property type="evidence" value="ECO:0007669"/>
    <property type="project" value="TreeGrafter"/>
</dbReference>
<evidence type="ECO:0000259" key="6">
    <source>
        <dbReference type="PROSITE" id="PS50106"/>
    </source>
</evidence>
<dbReference type="SMART" id="SM00228">
    <property type="entry name" value="PDZ"/>
    <property type="match status" value="1"/>
</dbReference>
<dbReference type="GO" id="GO:0004175">
    <property type="term" value="F:endopeptidase activity"/>
    <property type="evidence" value="ECO:0007669"/>
    <property type="project" value="TreeGrafter"/>
</dbReference>
<dbReference type="InterPro" id="IPR036034">
    <property type="entry name" value="PDZ_sf"/>
</dbReference>
<dbReference type="Pfam" id="PF17820">
    <property type="entry name" value="PDZ_6"/>
    <property type="match status" value="1"/>
</dbReference>
<keyword evidence="4 5" id="KW-0720">Serine protease</keyword>
<dbReference type="FunFam" id="2.30.42.10:FF:000063">
    <property type="entry name" value="Peptidase, S41 family"/>
    <property type="match status" value="1"/>
</dbReference>
<dbReference type="RefSeq" id="WP_122015065.1">
    <property type="nucleotide sequence ID" value="NZ_CP033169.1"/>
</dbReference>
<dbReference type="GO" id="GO:0030288">
    <property type="term" value="C:outer membrane-bounded periplasmic space"/>
    <property type="evidence" value="ECO:0007669"/>
    <property type="project" value="TreeGrafter"/>
</dbReference>
<dbReference type="CDD" id="cd07560">
    <property type="entry name" value="Peptidase_S41_CPP"/>
    <property type="match status" value="1"/>
</dbReference>
<evidence type="ECO:0000256" key="1">
    <source>
        <dbReference type="ARBA" id="ARBA00009179"/>
    </source>
</evidence>
<dbReference type="PROSITE" id="PS50106">
    <property type="entry name" value="PDZ"/>
    <property type="match status" value="1"/>
</dbReference>
<dbReference type="InterPro" id="IPR005151">
    <property type="entry name" value="Tail-specific_protease"/>
</dbReference>
<dbReference type="Pfam" id="PF22694">
    <property type="entry name" value="CtpB_N-like"/>
    <property type="match status" value="1"/>
</dbReference>
<evidence type="ECO:0000313" key="8">
    <source>
        <dbReference type="Proteomes" id="UP000280960"/>
    </source>
</evidence>
<dbReference type="KEGG" id="bacg:D2962_11705"/>
<dbReference type="SUPFAM" id="SSF52096">
    <property type="entry name" value="ClpP/crotonase"/>
    <property type="match status" value="1"/>
</dbReference>
<dbReference type="Proteomes" id="UP000280960">
    <property type="component" value="Chromosome"/>
</dbReference>
<dbReference type="InterPro" id="IPR004447">
    <property type="entry name" value="Peptidase_S41A"/>
</dbReference>
<dbReference type="PANTHER" id="PTHR32060">
    <property type="entry name" value="TAIL-SPECIFIC PROTEASE"/>
    <property type="match status" value="1"/>
</dbReference>
<keyword evidence="8" id="KW-1185">Reference proteome</keyword>
<dbReference type="Gene3D" id="3.30.750.44">
    <property type="match status" value="1"/>
</dbReference>
<dbReference type="SUPFAM" id="SSF50156">
    <property type="entry name" value="PDZ domain-like"/>
    <property type="match status" value="1"/>
</dbReference>
<name>A0A3G2R730_9FIRM</name>
<dbReference type="EMBL" id="CP033169">
    <property type="protein sequence ID" value="AYO31175.1"/>
    <property type="molecule type" value="Genomic_DNA"/>
</dbReference>
<organism evidence="7 8">
    <name type="scientific">Biomaibacter acetigenes</name>
    <dbReference type="NCBI Taxonomy" id="2316383"/>
    <lineage>
        <taxon>Bacteria</taxon>
        <taxon>Bacillati</taxon>
        <taxon>Bacillota</taxon>
        <taxon>Clostridia</taxon>
        <taxon>Thermosediminibacterales</taxon>
        <taxon>Tepidanaerobacteraceae</taxon>
        <taxon>Biomaibacter</taxon>
    </lineage>
</organism>
<dbReference type="GO" id="GO:0008236">
    <property type="term" value="F:serine-type peptidase activity"/>
    <property type="evidence" value="ECO:0007669"/>
    <property type="project" value="UniProtKB-KW"/>
</dbReference>
<keyword evidence="2 5" id="KW-0645">Protease</keyword>
<evidence type="ECO:0000256" key="2">
    <source>
        <dbReference type="ARBA" id="ARBA00022670"/>
    </source>
</evidence>
<dbReference type="InterPro" id="IPR029045">
    <property type="entry name" value="ClpP/crotonase-like_dom_sf"/>
</dbReference>
<evidence type="ECO:0000256" key="4">
    <source>
        <dbReference type="ARBA" id="ARBA00022825"/>
    </source>
</evidence>
<dbReference type="InterPro" id="IPR001478">
    <property type="entry name" value="PDZ"/>
</dbReference>
<dbReference type="InterPro" id="IPR041489">
    <property type="entry name" value="PDZ_6"/>
</dbReference>
<evidence type="ECO:0000256" key="3">
    <source>
        <dbReference type="ARBA" id="ARBA00022801"/>
    </source>
</evidence>
<evidence type="ECO:0000256" key="5">
    <source>
        <dbReference type="RuleBase" id="RU004404"/>
    </source>
</evidence>
<dbReference type="CDD" id="cd06782">
    <property type="entry name" value="cpPDZ_CPP-like"/>
    <property type="match status" value="1"/>
</dbReference>
<reference evidence="7 8" key="1">
    <citation type="submission" date="2018-10" db="EMBL/GenBank/DDBJ databases">
        <authorList>
            <person name="Zhang X."/>
        </authorList>
    </citation>
    <scope>NUCLEOTIDE SEQUENCE [LARGE SCALE GENOMIC DNA]</scope>
    <source>
        <strain evidence="7 8">SK-G1</strain>
    </source>
</reference>
<dbReference type="SMART" id="SM00245">
    <property type="entry name" value="TSPc"/>
    <property type="match status" value="1"/>
</dbReference>
<dbReference type="InterPro" id="IPR055210">
    <property type="entry name" value="CtpA/B_N"/>
</dbReference>
<gene>
    <name evidence="7" type="ORF">D2962_11705</name>
</gene>
<accession>A0A3G2R730</accession>
<dbReference type="PANTHER" id="PTHR32060:SF30">
    <property type="entry name" value="CARBOXY-TERMINAL PROCESSING PROTEASE CTPA"/>
    <property type="match status" value="1"/>
</dbReference>
<dbReference type="NCBIfam" id="TIGR00225">
    <property type="entry name" value="prc"/>
    <property type="match status" value="1"/>
</dbReference>
<dbReference type="Gene3D" id="2.30.42.10">
    <property type="match status" value="1"/>
</dbReference>
<feature type="domain" description="PDZ" evidence="6">
    <location>
        <begin position="117"/>
        <end position="183"/>
    </location>
</feature>
<evidence type="ECO:0000313" key="7">
    <source>
        <dbReference type="EMBL" id="AYO31175.1"/>
    </source>
</evidence>
<comment type="similarity">
    <text evidence="1 5">Belongs to the peptidase S41A family.</text>
</comment>
<sequence length="420" mass="46066">MLTDRWKNVIKVAVVCITVSLLSFILGARTASSPFYVFKKNPMETTLSGNKQPEPTEKIDDLEKLKPVADVMKIIKAKYVKDVNDSSLVEGAIRGMVQSLEDPYSIYMNPAEFEDFMISVNGSFEGVGISLGSDEKTGAVIVISPIEGTPAQKAGILPQDRIIKVDDVDIRGRSIDDVVRLLRGPKGTKVTLYIERPGIKNLLKFELVRDNIRLKTVAYEMLDKNIGYIKITSFDSYTSDEFNNAITELKKKGVKGLILDLRNNPGGSLYESVKVADRILGKGLVVYTEDRNKNKLEEYYSGESKLSIPLVVLVNENSASASEILAGAIQDYKAGILVGTKTFGKGSVQELEPFENGAGLKITIARYFIPSGRSIDGVGIQPNVKAELNKGLNPFLVPKEKDNQLAKALEILRASITAGR</sequence>
<dbReference type="GO" id="GO:0006508">
    <property type="term" value="P:proteolysis"/>
    <property type="evidence" value="ECO:0007669"/>
    <property type="project" value="UniProtKB-KW"/>
</dbReference>
<keyword evidence="3 5" id="KW-0378">Hydrolase</keyword>
<proteinExistence type="inferred from homology"/>
<dbReference type="Pfam" id="PF03572">
    <property type="entry name" value="Peptidase_S41"/>
    <property type="match status" value="1"/>
</dbReference>
<dbReference type="AlphaFoldDB" id="A0A3G2R730"/>
<dbReference type="Gene3D" id="3.90.226.10">
    <property type="entry name" value="2-enoyl-CoA Hydratase, Chain A, domain 1"/>
    <property type="match status" value="1"/>
</dbReference>
<protein>
    <submittedName>
        <fullName evidence="7">S41 family peptidase</fullName>
    </submittedName>
</protein>